<keyword evidence="2" id="KW-1133">Transmembrane helix</keyword>
<keyword evidence="2" id="KW-0472">Membrane</keyword>
<dbReference type="GeneID" id="73378541"/>
<dbReference type="Proteomes" id="UP001202479">
    <property type="component" value="Unassembled WGS sequence"/>
</dbReference>
<gene>
    <name evidence="3" type="ORF">KGF56_000924</name>
</gene>
<dbReference type="PANTHER" id="PTHR28187">
    <property type="entry name" value="PROTEIN RCR1-RELATED"/>
    <property type="match status" value="1"/>
</dbReference>
<evidence type="ECO:0000256" key="1">
    <source>
        <dbReference type="SAM" id="MobiDB-lite"/>
    </source>
</evidence>
<feature type="compositionally biased region" description="Basic and acidic residues" evidence="1">
    <location>
        <begin position="243"/>
        <end position="255"/>
    </location>
</feature>
<accession>A0AAI9WZD4</accession>
<dbReference type="Pfam" id="PF12273">
    <property type="entry name" value="RCR"/>
    <property type="match status" value="1"/>
</dbReference>
<feature type="compositionally biased region" description="Polar residues" evidence="1">
    <location>
        <begin position="74"/>
        <end position="86"/>
    </location>
</feature>
<evidence type="ECO:0000256" key="2">
    <source>
        <dbReference type="SAM" id="Phobius"/>
    </source>
</evidence>
<feature type="compositionally biased region" description="Low complexity" evidence="1">
    <location>
        <begin position="211"/>
        <end position="222"/>
    </location>
</feature>
<keyword evidence="4" id="KW-1185">Reference proteome</keyword>
<proteinExistence type="predicted"/>
<evidence type="ECO:0000313" key="4">
    <source>
        <dbReference type="Proteomes" id="UP001202479"/>
    </source>
</evidence>
<feature type="compositionally biased region" description="Polar residues" evidence="1">
    <location>
        <begin position="191"/>
        <end position="205"/>
    </location>
</feature>
<keyword evidence="2" id="KW-0812">Transmembrane</keyword>
<dbReference type="AlphaFoldDB" id="A0AAI9WZD4"/>
<reference evidence="3" key="1">
    <citation type="journal article" date="2022" name="DNA Res.">
        <title>Genome analysis of five recently described species of the CUG-Ser clade uncovers Candida theae as a new hybrid lineage with pathogenic potential in the Candida parapsilosis species complex.</title>
        <authorList>
            <person name="Mixao V."/>
            <person name="Del Olmo V."/>
            <person name="Hegedusova E."/>
            <person name="Saus E."/>
            <person name="Pryszcz L."/>
            <person name="Cillingova A."/>
            <person name="Nosek J."/>
            <person name="Gabaldon T."/>
        </authorList>
    </citation>
    <scope>NUCLEOTIDE SEQUENCE</scope>
    <source>
        <strain evidence="3">CBS 10844</strain>
    </source>
</reference>
<name>A0AAI9WZD4_9ASCO</name>
<evidence type="ECO:0000313" key="3">
    <source>
        <dbReference type="EMBL" id="KAI3406083.2"/>
    </source>
</evidence>
<dbReference type="PANTHER" id="PTHR28187:SF1">
    <property type="entry name" value="PROTEIN RCR1-RELATED"/>
    <property type="match status" value="1"/>
</dbReference>
<sequence length="255" mass="28135">MVLVIHPSVEKSIKRDWDDGGYWENSAGGARWAFFAIFIVLIIIVILGTIRVNKKRTQHGQQPIYGTRWMTPPSYRQSQTQYQQPSPLDPDLPSAYVPTYFATANENDYDMGYYDSRGIFHANPNAKSMVQHPPEVHTRNESVGGAAAATTVDADGAAYLSRNLGSPGDGNDSDEDIDNITRPRGPPPRRSTTQLSETNIMSGNETGRDQVNNIAVVSANVSDHSYQPPDGRPPVSSSLKSNDTFEKTVDLRHSE</sequence>
<dbReference type="InterPro" id="IPR020999">
    <property type="entry name" value="Chitin_synth_reg_RCR"/>
</dbReference>
<protein>
    <recommendedName>
        <fullName evidence="5">Protein RCR2</fullName>
    </recommendedName>
</protein>
<dbReference type="EMBL" id="JAHUZD010000025">
    <property type="protein sequence ID" value="KAI3406083.2"/>
    <property type="molecule type" value="Genomic_DNA"/>
</dbReference>
<dbReference type="GO" id="GO:0016192">
    <property type="term" value="P:vesicle-mediated transport"/>
    <property type="evidence" value="ECO:0007669"/>
    <property type="project" value="TreeGrafter"/>
</dbReference>
<dbReference type="RefSeq" id="XP_049181828.1">
    <property type="nucleotide sequence ID" value="XM_049326884.1"/>
</dbReference>
<organism evidence="3 4">
    <name type="scientific">Candida oxycetoniae</name>
    <dbReference type="NCBI Taxonomy" id="497107"/>
    <lineage>
        <taxon>Eukaryota</taxon>
        <taxon>Fungi</taxon>
        <taxon>Dikarya</taxon>
        <taxon>Ascomycota</taxon>
        <taxon>Saccharomycotina</taxon>
        <taxon>Pichiomycetes</taxon>
        <taxon>Debaryomycetaceae</taxon>
        <taxon>Candida/Lodderomyces clade</taxon>
        <taxon>Candida</taxon>
    </lineage>
</organism>
<evidence type="ECO:0008006" key="5">
    <source>
        <dbReference type="Google" id="ProtNLM"/>
    </source>
</evidence>
<comment type="caution">
    <text evidence="3">The sequence shown here is derived from an EMBL/GenBank/DDBJ whole genome shotgun (WGS) entry which is preliminary data.</text>
</comment>
<feature type="region of interest" description="Disordered" evidence="1">
    <location>
        <begin position="159"/>
        <end position="255"/>
    </location>
</feature>
<feature type="region of interest" description="Disordered" evidence="1">
    <location>
        <begin position="64"/>
        <end position="89"/>
    </location>
</feature>
<feature type="transmembrane region" description="Helical" evidence="2">
    <location>
        <begin position="32"/>
        <end position="50"/>
    </location>
</feature>